<evidence type="ECO:0000313" key="8">
    <source>
        <dbReference type="Proteomes" id="UP000244903"/>
    </source>
</evidence>
<evidence type="ECO:0000256" key="1">
    <source>
        <dbReference type="ARBA" id="ARBA00022737"/>
    </source>
</evidence>
<reference evidence="7 8" key="1">
    <citation type="submission" date="2016-04" db="EMBL/GenBank/DDBJ databases">
        <title>Complete genome sequence of the haloalkaliphilic hydrocarbon-degrading bacterium Dietzia psychralcaliphila ILA-1T, isolated from a drain of a fish product-processing plant.</title>
        <authorList>
            <person name="Zhao J."/>
            <person name="Hu B."/>
            <person name="Geng S."/>
            <person name="Nie Y."/>
            <person name="Tang Y."/>
        </authorList>
    </citation>
    <scope>NUCLEOTIDE SEQUENCE [LARGE SCALE GENOMIC DNA]</scope>
    <source>
        <strain evidence="7 8">ILA-1</strain>
    </source>
</reference>
<dbReference type="FunFam" id="3.40.50.300:FF:000011">
    <property type="entry name" value="Putative ABC transporter ATP-binding component"/>
    <property type="match status" value="1"/>
</dbReference>
<dbReference type="InterPro" id="IPR003593">
    <property type="entry name" value="AAA+_ATPase"/>
</dbReference>
<keyword evidence="4" id="KW-0175">Coiled coil</keyword>
<evidence type="ECO:0000256" key="2">
    <source>
        <dbReference type="ARBA" id="ARBA00022741"/>
    </source>
</evidence>
<feature type="region of interest" description="Disordered" evidence="5">
    <location>
        <begin position="288"/>
        <end position="322"/>
    </location>
</feature>
<dbReference type="RefSeq" id="WP_107748419.1">
    <property type="nucleotide sequence ID" value="NZ_CP015453.1"/>
</dbReference>
<dbReference type="KEGG" id="dpc:A6048_07060"/>
<accession>A0AAD0JTH3</accession>
<dbReference type="PANTHER" id="PTHR19211:SF123">
    <property type="entry name" value="ABC TRANSPORTER"/>
    <property type="match status" value="1"/>
</dbReference>
<evidence type="ECO:0000313" key="7">
    <source>
        <dbReference type="EMBL" id="AWH95288.1"/>
    </source>
</evidence>
<evidence type="ECO:0000256" key="3">
    <source>
        <dbReference type="ARBA" id="ARBA00022840"/>
    </source>
</evidence>
<evidence type="ECO:0000256" key="4">
    <source>
        <dbReference type="SAM" id="Coils"/>
    </source>
</evidence>
<dbReference type="CDD" id="cd03221">
    <property type="entry name" value="ABCF_EF-3"/>
    <property type="match status" value="2"/>
</dbReference>
<protein>
    <submittedName>
        <fullName evidence="7">Heme ABC transporter ATP-binding protein</fullName>
    </submittedName>
</protein>
<dbReference type="GO" id="GO:0016887">
    <property type="term" value="F:ATP hydrolysis activity"/>
    <property type="evidence" value="ECO:0007669"/>
    <property type="project" value="InterPro"/>
</dbReference>
<dbReference type="PROSITE" id="PS00211">
    <property type="entry name" value="ABC_TRANSPORTER_1"/>
    <property type="match status" value="1"/>
</dbReference>
<dbReference type="EMBL" id="CP015453">
    <property type="protein sequence ID" value="AWH95288.1"/>
    <property type="molecule type" value="Genomic_DNA"/>
</dbReference>
<feature type="domain" description="ABC transporter" evidence="6">
    <location>
        <begin position="5"/>
        <end position="265"/>
    </location>
</feature>
<organism evidence="7 8">
    <name type="scientific">Dietzia psychralcaliphila</name>
    <dbReference type="NCBI Taxonomy" id="139021"/>
    <lineage>
        <taxon>Bacteria</taxon>
        <taxon>Bacillati</taxon>
        <taxon>Actinomycetota</taxon>
        <taxon>Actinomycetes</taxon>
        <taxon>Mycobacteriales</taxon>
        <taxon>Dietziaceae</taxon>
        <taxon>Dietzia</taxon>
    </lineage>
</organism>
<keyword evidence="1" id="KW-0677">Repeat</keyword>
<dbReference type="PANTHER" id="PTHR19211">
    <property type="entry name" value="ATP-BINDING TRANSPORT PROTEIN-RELATED"/>
    <property type="match status" value="1"/>
</dbReference>
<dbReference type="PROSITE" id="PS50893">
    <property type="entry name" value="ABC_TRANSPORTER_2"/>
    <property type="match status" value="2"/>
</dbReference>
<dbReference type="Gene3D" id="3.40.50.300">
    <property type="entry name" value="P-loop containing nucleotide triphosphate hydrolases"/>
    <property type="match status" value="2"/>
</dbReference>
<dbReference type="AlphaFoldDB" id="A0AAD0JTH3"/>
<dbReference type="Proteomes" id="UP000244903">
    <property type="component" value="Chromosome"/>
</dbReference>
<keyword evidence="2" id="KW-0547">Nucleotide-binding</keyword>
<evidence type="ECO:0000259" key="6">
    <source>
        <dbReference type="PROSITE" id="PS50893"/>
    </source>
</evidence>
<dbReference type="InterPro" id="IPR017871">
    <property type="entry name" value="ABC_transporter-like_CS"/>
</dbReference>
<proteinExistence type="predicted"/>
<dbReference type="InterPro" id="IPR003439">
    <property type="entry name" value="ABC_transporter-like_ATP-bd"/>
</dbReference>
<feature type="domain" description="ABC transporter" evidence="6">
    <location>
        <begin position="349"/>
        <end position="552"/>
    </location>
</feature>
<name>A0AAD0JTH3_9ACTN</name>
<evidence type="ECO:0000256" key="5">
    <source>
        <dbReference type="SAM" id="MobiDB-lite"/>
    </source>
</evidence>
<dbReference type="InterPro" id="IPR027417">
    <property type="entry name" value="P-loop_NTPase"/>
</dbReference>
<keyword evidence="8" id="KW-1185">Reference proteome</keyword>
<dbReference type="Pfam" id="PF00005">
    <property type="entry name" value="ABC_tran"/>
    <property type="match status" value="2"/>
</dbReference>
<dbReference type="SUPFAM" id="SSF52540">
    <property type="entry name" value="P-loop containing nucleoside triphosphate hydrolases"/>
    <property type="match status" value="2"/>
</dbReference>
<dbReference type="SMART" id="SM00382">
    <property type="entry name" value="AAA"/>
    <property type="match status" value="2"/>
</dbReference>
<dbReference type="InterPro" id="IPR050611">
    <property type="entry name" value="ABCF"/>
</dbReference>
<dbReference type="GO" id="GO:0005524">
    <property type="term" value="F:ATP binding"/>
    <property type="evidence" value="ECO:0007669"/>
    <property type="project" value="UniProtKB-KW"/>
</dbReference>
<keyword evidence="3 7" id="KW-0067">ATP-binding</keyword>
<sequence>MTATLTARGLGASRGARTLFDGLDLVVAEGDVWGLTGPNGAGKSTLLHALAGEPDAEMSGTITVSPPHATVGLLRQEVERRDDEVVRDFLHRVTGVADAQEHMDTLAQQMADSDSAADAYGDALEKWLALGGGDLDERIPVTAARLGLDRTVLTLPMAALSGGQAARVNLSAVLLSQYEILLLDEPTNDLDLAGLAVLEEFMRTERRPMVVVSHDREFLARCVTGIVELDSAQRQITVFDGGYESYLAERALARQRAREAYEEYSGRVGQLKDRMQTQKTWLDKGVRNTMRKSGGKDAERDKHIRNRAGQRSEKQAAKISQTERAMDRLDVIEEPRKEWELQMEIATAPRSGSVVAVLSEAVVRRGDFVLGPVTVQIDAGDRVLISGSNGSGKSTLLGLVAGDRLPDTGRATTGAGVAAGRVDQARSEFGGPEPLLDTFCVAADPAVLDPTEGRTLLAKFGLSGEHVARSCASLSPGERTRAALALLQQRGVNLLVLDEPTNHLDLAAIEQLEQAVEAFDGTVLLVTHDRRMRMGFRVNRELLVESGAVHEVR</sequence>
<gene>
    <name evidence="7" type="ORF">A6048_07060</name>
</gene>
<feature type="coiled-coil region" evidence="4">
    <location>
        <begin position="243"/>
        <end position="274"/>
    </location>
</feature>